<name>A0A1G8RXB8_9GAMM</name>
<evidence type="ECO:0008006" key="4">
    <source>
        <dbReference type="Google" id="ProtNLM"/>
    </source>
</evidence>
<dbReference type="Proteomes" id="UP000199527">
    <property type="component" value="Unassembled WGS sequence"/>
</dbReference>
<feature type="transmembrane region" description="Helical" evidence="1">
    <location>
        <begin position="131"/>
        <end position="150"/>
    </location>
</feature>
<keyword evidence="1" id="KW-0812">Transmembrane</keyword>
<feature type="transmembrane region" description="Helical" evidence="1">
    <location>
        <begin position="271"/>
        <end position="288"/>
    </location>
</feature>
<reference evidence="3" key="1">
    <citation type="submission" date="2016-10" db="EMBL/GenBank/DDBJ databases">
        <authorList>
            <person name="Varghese N."/>
            <person name="Submissions S."/>
        </authorList>
    </citation>
    <scope>NUCLEOTIDE SEQUENCE [LARGE SCALE GENOMIC DNA]</scope>
    <source>
        <strain evidence="3">DSM 23317</strain>
    </source>
</reference>
<accession>A0A1G8RXB8</accession>
<feature type="transmembrane region" description="Helical" evidence="1">
    <location>
        <begin position="245"/>
        <end position="264"/>
    </location>
</feature>
<feature type="transmembrane region" description="Helical" evidence="1">
    <location>
        <begin position="100"/>
        <end position="119"/>
    </location>
</feature>
<keyword evidence="3" id="KW-1185">Reference proteome</keyword>
<gene>
    <name evidence="2" type="ORF">SAMN04488540_10611</name>
</gene>
<protein>
    <recommendedName>
        <fullName evidence="4">Fusaric acid resistance protein-like</fullName>
    </recommendedName>
</protein>
<dbReference type="PIRSF" id="PIRSF029594">
    <property type="entry name" value="UCP029594"/>
    <property type="match status" value="1"/>
</dbReference>
<keyword evidence="1" id="KW-0472">Membrane</keyword>
<feature type="transmembrane region" description="Helical" evidence="1">
    <location>
        <begin position="195"/>
        <end position="214"/>
    </location>
</feature>
<feature type="transmembrane region" description="Helical" evidence="1">
    <location>
        <begin position="300"/>
        <end position="319"/>
    </location>
</feature>
<dbReference type="OrthoDB" id="6799126at2"/>
<feature type="transmembrane region" description="Helical" evidence="1">
    <location>
        <begin position="221"/>
        <end position="239"/>
    </location>
</feature>
<evidence type="ECO:0000313" key="3">
    <source>
        <dbReference type="Proteomes" id="UP000199527"/>
    </source>
</evidence>
<feature type="transmembrane region" description="Helical" evidence="1">
    <location>
        <begin position="171"/>
        <end position="189"/>
    </location>
</feature>
<dbReference type="AlphaFoldDB" id="A0A1G8RXB8"/>
<dbReference type="EMBL" id="FNEM01000006">
    <property type="protein sequence ID" value="SDJ21609.1"/>
    <property type="molecule type" value="Genomic_DNA"/>
</dbReference>
<organism evidence="2 3">
    <name type="scientific">Ferrimonas sediminum</name>
    <dbReference type="NCBI Taxonomy" id="718193"/>
    <lineage>
        <taxon>Bacteria</taxon>
        <taxon>Pseudomonadati</taxon>
        <taxon>Pseudomonadota</taxon>
        <taxon>Gammaproteobacteria</taxon>
        <taxon>Alteromonadales</taxon>
        <taxon>Ferrimonadaceae</taxon>
        <taxon>Ferrimonas</taxon>
    </lineage>
</organism>
<dbReference type="InterPro" id="IPR016926">
    <property type="entry name" value="UCP029594"/>
</dbReference>
<dbReference type="RefSeq" id="WP_090364883.1">
    <property type="nucleotide sequence ID" value="NZ_FNEM01000006.1"/>
</dbReference>
<evidence type="ECO:0000256" key="1">
    <source>
        <dbReference type="SAM" id="Phobius"/>
    </source>
</evidence>
<dbReference type="Pfam" id="PF11168">
    <property type="entry name" value="DUF2955"/>
    <property type="match status" value="1"/>
</dbReference>
<evidence type="ECO:0000313" key="2">
    <source>
        <dbReference type="EMBL" id="SDJ21609.1"/>
    </source>
</evidence>
<keyword evidence="1" id="KW-1133">Transmembrane helix</keyword>
<sequence>MAASMLKRLWLGASLAFALCTITSWSYGAMFTPLFSLVLLSRLNQWSGLAARQLQQSILIACLIANLILGFLQPFPMLMLTAVALWMAVNCIAMTHPGSYLFGFANLAVGSILLNVGSFDSFDLLDFSLDLMASAVAAAAITALMFLLFPGQSATSASAGNPPPPSVLLHNLKLCWWMVMLLFGAFQLLDLSDTLSAQGAAILLLTPMSLNGSAIATRARIVGTVIGCSAALSLQLLLFSYIDNFTLYLLGFSLFLGPFAYWVCQGGERSAIGFAGISSLVVLMSGVVPGQKDLFFSTLYRFSSTLSLVVITALLFALIHQLWPQKPNLASAQ</sequence>
<feature type="transmembrane region" description="Helical" evidence="1">
    <location>
        <begin position="58"/>
        <end position="88"/>
    </location>
</feature>
<dbReference type="InterPro" id="IPR022604">
    <property type="entry name" value="DUF2955"/>
</dbReference>
<proteinExistence type="predicted"/>